<dbReference type="EMBL" id="JAGPYM010000008">
    <property type="protein sequence ID" value="KAH6891280.1"/>
    <property type="molecule type" value="Genomic_DNA"/>
</dbReference>
<gene>
    <name evidence="6" type="ORF">B0T10DRAFT_307332</name>
</gene>
<dbReference type="SUPFAM" id="SSF52743">
    <property type="entry name" value="Subtilisin-like"/>
    <property type="match status" value="1"/>
</dbReference>
<dbReference type="GO" id="GO:0004252">
    <property type="term" value="F:serine-type endopeptidase activity"/>
    <property type="evidence" value="ECO:0007669"/>
    <property type="project" value="InterPro"/>
</dbReference>
<keyword evidence="3" id="KW-0378">Hydrolase</keyword>
<keyword evidence="2" id="KW-0645">Protease</keyword>
<evidence type="ECO:0000313" key="7">
    <source>
        <dbReference type="Proteomes" id="UP000777438"/>
    </source>
</evidence>
<accession>A0A9P9ARJ2</accession>
<dbReference type="InterPro" id="IPR050131">
    <property type="entry name" value="Peptidase_S8_subtilisin-like"/>
</dbReference>
<sequence>MNYWRLPLTFDQAEEIRKHDSVASVLEQCDNDAYPCYDPTTSLKWQEDVLPQLSYISWPDTEPRTPFSKVRDRYYFDDSDGKDIDVWIMDSGLTIEHPEFDHWSRDRVDWLIKVPDYDGVAREDDSQTDVDLKTKGKSHGTSMTSVIAGKTLGVAKSIKPHLARLPRRNNIGYWTQEDFIDTIAAIDERLANDGGANGVLLLAHYYIRPAFYRLKGDGTADPLLINGEPIDQSFGFEWRLHTIIQSIVEKGMLVITGSGNEPGKSTIDGWPQNYAKRDDSLRIPELLVVGAVQPDEPGDGVLGYGSTDLAQGLPHVYAPGHLVQAAEGNSNQWGGGGYYKRTSGSSIGKFHAHC</sequence>
<organism evidence="6 7">
    <name type="scientific">Thelonectria olida</name>
    <dbReference type="NCBI Taxonomy" id="1576542"/>
    <lineage>
        <taxon>Eukaryota</taxon>
        <taxon>Fungi</taxon>
        <taxon>Dikarya</taxon>
        <taxon>Ascomycota</taxon>
        <taxon>Pezizomycotina</taxon>
        <taxon>Sordariomycetes</taxon>
        <taxon>Hypocreomycetidae</taxon>
        <taxon>Hypocreales</taxon>
        <taxon>Nectriaceae</taxon>
        <taxon>Thelonectria</taxon>
    </lineage>
</organism>
<evidence type="ECO:0000256" key="2">
    <source>
        <dbReference type="ARBA" id="ARBA00022670"/>
    </source>
</evidence>
<comment type="caution">
    <text evidence="6">The sequence shown here is derived from an EMBL/GenBank/DDBJ whole genome shotgun (WGS) entry which is preliminary data.</text>
</comment>
<keyword evidence="7" id="KW-1185">Reference proteome</keyword>
<dbReference type="PANTHER" id="PTHR43806:SF66">
    <property type="entry name" value="SERIN ENDOPEPTIDASE"/>
    <property type="match status" value="1"/>
</dbReference>
<comment type="similarity">
    <text evidence="1">Belongs to the peptidase S8 family.</text>
</comment>
<dbReference type="OrthoDB" id="1896086at2759"/>
<evidence type="ECO:0000256" key="1">
    <source>
        <dbReference type="ARBA" id="ARBA00011073"/>
    </source>
</evidence>
<reference evidence="6 7" key="1">
    <citation type="journal article" date="2021" name="Nat. Commun.">
        <title>Genetic determinants of endophytism in the Arabidopsis root mycobiome.</title>
        <authorList>
            <person name="Mesny F."/>
            <person name="Miyauchi S."/>
            <person name="Thiergart T."/>
            <person name="Pickel B."/>
            <person name="Atanasova L."/>
            <person name="Karlsson M."/>
            <person name="Huettel B."/>
            <person name="Barry K.W."/>
            <person name="Haridas S."/>
            <person name="Chen C."/>
            <person name="Bauer D."/>
            <person name="Andreopoulos W."/>
            <person name="Pangilinan J."/>
            <person name="LaButti K."/>
            <person name="Riley R."/>
            <person name="Lipzen A."/>
            <person name="Clum A."/>
            <person name="Drula E."/>
            <person name="Henrissat B."/>
            <person name="Kohler A."/>
            <person name="Grigoriev I.V."/>
            <person name="Martin F.M."/>
            <person name="Hacquard S."/>
        </authorList>
    </citation>
    <scope>NUCLEOTIDE SEQUENCE [LARGE SCALE GENOMIC DNA]</scope>
    <source>
        <strain evidence="6 7">MPI-CAGE-CH-0241</strain>
    </source>
</reference>
<feature type="domain" description="Peptidase S8/S53" evidence="5">
    <location>
        <begin position="81"/>
        <end position="346"/>
    </location>
</feature>
<evidence type="ECO:0000256" key="3">
    <source>
        <dbReference type="ARBA" id="ARBA00022801"/>
    </source>
</evidence>
<dbReference type="Pfam" id="PF00082">
    <property type="entry name" value="Peptidase_S8"/>
    <property type="match status" value="1"/>
</dbReference>
<dbReference type="InterPro" id="IPR000209">
    <property type="entry name" value="Peptidase_S8/S53_dom"/>
</dbReference>
<protein>
    <submittedName>
        <fullName evidence="6">Peptidase S8/S53 domain-containing protein</fullName>
    </submittedName>
</protein>
<dbReference type="Gene3D" id="3.40.50.200">
    <property type="entry name" value="Peptidase S8/S53 domain"/>
    <property type="match status" value="1"/>
</dbReference>
<dbReference type="PROSITE" id="PS00136">
    <property type="entry name" value="SUBTILASE_ASP"/>
    <property type="match status" value="1"/>
</dbReference>
<keyword evidence="4" id="KW-0720">Serine protease</keyword>
<dbReference type="PANTHER" id="PTHR43806">
    <property type="entry name" value="PEPTIDASE S8"/>
    <property type="match status" value="1"/>
</dbReference>
<proteinExistence type="inferred from homology"/>
<evidence type="ECO:0000259" key="5">
    <source>
        <dbReference type="Pfam" id="PF00082"/>
    </source>
</evidence>
<dbReference type="GO" id="GO:0006508">
    <property type="term" value="P:proteolysis"/>
    <property type="evidence" value="ECO:0007669"/>
    <property type="project" value="UniProtKB-KW"/>
</dbReference>
<dbReference type="InterPro" id="IPR023827">
    <property type="entry name" value="Peptidase_S8_Asp-AS"/>
</dbReference>
<evidence type="ECO:0000256" key="4">
    <source>
        <dbReference type="ARBA" id="ARBA00022825"/>
    </source>
</evidence>
<dbReference type="InterPro" id="IPR036852">
    <property type="entry name" value="Peptidase_S8/S53_dom_sf"/>
</dbReference>
<dbReference type="Proteomes" id="UP000777438">
    <property type="component" value="Unassembled WGS sequence"/>
</dbReference>
<name>A0A9P9ARJ2_9HYPO</name>
<dbReference type="AlphaFoldDB" id="A0A9P9ARJ2"/>
<evidence type="ECO:0000313" key="6">
    <source>
        <dbReference type="EMBL" id="KAH6891280.1"/>
    </source>
</evidence>